<comment type="subcellular location">
    <subcellularLocation>
        <location evidence="1">Membrane</location>
        <topology evidence="1">Multi-pass membrane protein</topology>
    </subcellularLocation>
</comment>
<dbReference type="AlphaFoldDB" id="A0AAW0QNA9"/>
<proteinExistence type="inferred from homology"/>
<dbReference type="Pfam" id="PF20684">
    <property type="entry name" value="Fung_rhodopsin"/>
    <property type="match status" value="1"/>
</dbReference>
<keyword evidence="4 7" id="KW-0472">Membrane</keyword>
<dbReference type="InterPro" id="IPR052337">
    <property type="entry name" value="SAT4-like"/>
</dbReference>
<reference evidence="9 10" key="1">
    <citation type="submission" date="2023-01" db="EMBL/GenBank/DDBJ databases">
        <title>Analysis of 21 Apiospora genomes using comparative genomics revels a genus with tremendous synthesis potential of carbohydrate active enzymes and secondary metabolites.</title>
        <authorList>
            <person name="Sorensen T."/>
        </authorList>
    </citation>
    <scope>NUCLEOTIDE SEQUENCE [LARGE SCALE GENOMIC DNA]</scope>
    <source>
        <strain evidence="9 10">CBS 117206</strain>
    </source>
</reference>
<feature type="transmembrane region" description="Helical" evidence="7">
    <location>
        <begin position="19"/>
        <end position="39"/>
    </location>
</feature>
<feature type="transmembrane region" description="Helical" evidence="7">
    <location>
        <begin position="195"/>
        <end position="216"/>
    </location>
</feature>
<dbReference type="PANTHER" id="PTHR33048:SF47">
    <property type="entry name" value="INTEGRAL MEMBRANE PROTEIN-RELATED"/>
    <property type="match status" value="1"/>
</dbReference>
<evidence type="ECO:0000313" key="10">
    <source>
        <dbReference type="Proteomes" id="UP001392437"/>
    </source>
</evidence>
<dbReference type="PANTHER" id="PTHR33048">
    <property type="entry name" value="PTH11-LIKE INTEGRAL MEMBRANE PROTEIN (AFU_ORTHOLOGUE AFUA_5G11245)"/>
    <property type="match status" value="1"/>
</dbReference>
<comment type="caution">
    <text evidence="9">The sequence shown here is derived from an EMBL/GenBank/DDBJ whole genome shotgun (WGS) entry which is preliminary data.</text>
</comment>
<evidence type="ECO:0000259" key="8">
    <source>
        <dbReference type="Pfam" id="PF20684"/>
    </source>
</evidence>
<name>A0AAW0QNA9_9PEZI</name>
<organism evidence="9 10">
    <name type="scientific">Apiospora kogelbergensis</name>
    <dbReference type="NCBI Taxonomy" id="1337665"/>
    <lineage>
        <taxon>Eukaryota</taxon>
        <taxon>Fungi</taxon>
        <taxon>Dikarya</taxon>
        <taxon>Ascomycota</taxon>
        <taxon>Pezizomycotina</taxon>
        <taxon>Sordariomycetes</taxon>
        <taxon>Xylariomycetidae</taxon>
        <taxon>Amphisphaeriales</taxon>
        <taxon>Apiosporaceae</taxon>
        <taxon>Apiospora</taxon>
    </lineage>
</organism>
<feature type="transmembrane region" description="Helical" evidence="7">
    <location>
        <begin position="51"/>
        <end position="70"/>
    </location>
</feature>
<keyword evidence="3 7" id="KW-1133">Transmembrane helix</keyword>
<dbReference type="EMBL" id="JAQQWP010000008">
    <property type="protein sequence ID" value="KAK8105044.1"/>
    <property type="molecule type" value="Genomic_DNA"/>
</dbReference>
<dbReference type="GO" id="GO:0016020">
    <property type="term" value="C:membrane"/>
    <property type="evidence" value="ECO:0007669"/>
    <property type="project" value="UniProtKB-SubCell"/>
</dbReference>
<feature type="transmembrane region" description="Helical" evidence="7">
    <location>
        <begin position="76"/>
        <end position="104"/>
    </location>
</feature>
<evidence type="ECO:0000313" key="9">
    <source>
        <dbReference type="EMBL" id="KAK8105044.1"/>
    </source>
</evidence>
<protein>
    <recommendedName>
        <fullName evidence="8">Rhodopsin domain-containing protein</fullName>
    </recommendedName>
</protein>
<feature type="compositionally biased region" description="Low complexity" evidence="6">
    <location>
        <begin position="291"/>
        <end position="307"/>
    </location>
</feature>
<accession>A0AAW0QNA9</accession>
<feature type="transmembrane region" description="Helical" evidence="7">
    <location>
        <begin position="116"/>
        <end position="139"/>
    </location>
</feature>
<evidence type="ECO:0000256" key="4">
    <source>
        <dbReference type="ARBA" id="ARBA00023136"/>
    </source>
</evidence>
<evidence type="ECO:0000256" key="1">
    <source>
        <dbReference type="ARBA" id="ARBA00004141"/>
    </source>
</evidence>
<evidence type="ECO:0000256" key="7">
    <source>
        <dbReference type="SAM" id="Phobius"/>
    </source>
</evidence>
<feature type="transmembrane region" description="Helical" evidence="7">
    <location>
        <begin position="236"/>
        <end position="256"/>
    </location>
</feature>
<feature type="domain" description="Rhodopsin" evidence="8">
    <location>
        <begin position="35"/>
        <end position="260"/>
    </location>
</feature>
<keyword evidence="10" id="KW-1185">Reference proteome</keyword>
<evidence type="ECO:0000256" key="5">
    <source>
        <dbReference type="ARBA" id="ARBA00038359"/>
    </source>
</evidence>
<feature type="region of interest" description="Disordered" evidence="6">
    <location>
        <begin position="291"/>
        <end position="314"/>
    </location>
</feature>
<sequence>MASQSVTSLDMASQVKAPLAINCTILVLVIIVVGMRVWTRVRGVGLGLDDGLAAAATILGILCLGLQGFFITNSNLILKILFGFDMLYVHALAIIKTSVLCFYLRIFASPSGLRRVIQALLGLVGGWTVAFSLALAFVCHPLPFRWDPTIRGGSCGSQTAMYATLIITNAVMDLVIMMLPMYTIWGLKMRGPEKIGLMACFSLGTAVVVASCVRLTTVFNSNYDNSNPTGGALSTNIFLCVFEVLLGLLCISLPTLGPLYMRLTSRFVSTSSSRLGGGRPRCHGGRRLYGYGHSSSASGGSGSTSTAPPRRRRA</sequence>
<gene>
    <name evidence="9" type="ORF">PG999_008403</name>
</gene>
<evidence type="ECO:0000256" key="3">
    <source>
        <dbReference type="ARBA" id="ARBA00022989"/>
    </source>
</evidence>
<keyword evidence="2 7" id="KW-0812">Transmembrane</keyword>
<dbReference type="Proteomes" id="UP001392437">
    <property type="component" value="Unassembled WGS sequence"/>
</dbReference>
<dbReference type="InterPro" id="IPR049326">
    <property type="entry name" value="Rhodopsin_dom_fungi"/>
</dbReference>
<comment type="similarity">
    <text evidence="5">Belongs to the SAT4 family.</text>
</comment>
<evidence type="ECO:0000256" key="2">
    <source>
        <dbReference type="ARBA" id="ARBA00022692"/>
    </source>
</evidence>
<feature type="transmembrane region" description="Helical" evidence="7">
    <location>
        <begin position="159"/>
        <end position="183"/>
    </location>
</feature>
<evidence type="ECO:0000256" key="6">
    <source>
        <dbReference type="SAM" id="MobiDB-lite"/>
    </source>
</evidence>